<feature type="domain" description="CN hydrolase" evidence="2">
    <location>
        <begin position="5"/>
        <end position="234"/>
    </location>
</feature>
<dbReference type="EMBL" id="BAAANT010000005">
    <property type="protein sequence ID" value="GAA2135375.1"/>
    <property type="molecule type" value="Genomic_DNA"/>
</dbReference>
<evidence type="ECO:0000313" key="3">
    <source>
        <dbReference type="EMBL" id="GAA2135375.1"/>
    </source>
</evidence>
<dbReference type="PROSITE" id="PS50263">
    <property type="entry name" value="CN_HYDROLASE"/>
    <property type="match status" value="1"/>
</dbReference>
<dbReference type="Gene3D" id="3.60.110.10">
    <property type="entry name" value="Carbon-nitrogen hydrolase"/>
    <property type="match status" value="1"/>
</dbReference>
<dbReference type="SUPFAM" id="SSF56317">
    <property type="entry name" value="Carbon-nitrogen hydrolase"/>
    <property type="match status" value="1"/>
</dbReference>
<gene>
    <name evidence="3" type="ORF">GCM10009760_13850</name>
</gene>
<dbReference type="PANTHER" id="PTHR43674">
    <property type="entry name" value="NITRILASE C965.09-RELATED"/>
    <property type="match status" value="1"/>
</dbReference>
<dbReference type="PANTHER" id="PTHR43674:SF2">
    <property type="entry name" value="BETA-UREIDOPROPIONASE"/>
    <property type="match status" value="1"/>
</dbReference>
<dbReference type="InterPro" id="IPR003010">
    <property type="entry name" value="C-N_Hydrolase"/>
</dbReference>
<sequence>MPGQLTVAVAQPACVHLDVAANAAVHAEVVRAAGAGLVVFPELSLTGYDLTAPAIAPDDVRLAPVTAACRETGSTALVCAAVAEPDGSESIALLAVTGAGTTVVHRKMHLHGKEVERFTPGAGHSVLELDGVRIGLAICADASVPGHAADTAALGIDVYLASTLYSDDPVALARRDEHLRGAAAAHGVWAVLATSAGPSGDYPRTSGGSGFWSPGGALVAQAGPAAGEVVSATI</sequence>
<name>A0ABN2Z1M0_9ACTN</name>
<proteinExistence type="predicted"/>
<organism evidence="3 4">
    <name type="scientific">Kitasatospora kazusensis</name>
    <dbReference type="NCBI Taxonomy" id="407974"/>
    <lineage>
        <taxon>Bacteria</taxon>
        <taxon>Bacillati</taxon>
        <taxon>Actinomycetota</taxon>
        <taxon>Actinomycetes</taxon>
        <taxon>Kitasatosporales</taxon>
        <taxon>Streptomycetaceae</taxon>
        <taxon>Kitasatospora</taxon>
    </lineage>
</organism>
<dbReference type="GO" id="GO:0016787">
    <property type="term" value="F:hydrolase activity"/>
    <property type="evidence" value="ECO:0007669"/>
    <property type="project" value="UniProtKB-KW"/>
</dbReference>
<comment type="caution">
    <text evidence="3">The sequence shown here is derived from an EMBL/GenBank/DDBJ whole genome shotgun (WGS) entry which is preliminary data.</text>
</comment>
<evidence type="ECO:0000313" key="4">
    <source>
        <dbReference type="Proteomes" id="UP001422759"/>
    </source>
</evidence>
<evidence type="ECO:0000259" key="2">
    <source>
        <dbReference type="PROSITE" id="PS50263"/>
    </source>
</evidence>
<protein>
    <submittedName>
        <fullName evidence="3">Carbon-nitrogen hydrolase family protein</fullName>
    </submittedName>
</protein>
<evidence type="ECO:0000256" key="1">
    <source>
        <dbReference type="ARBA" id="ARBA00022801"/>
    </source>
</evidence>
<reference evidence="3 4" key="1">
    <citation type="journal article" date="2019" name="Int. J. Syst. Evol. Microbiol.">
        <title>The Global Catalogue of Microorganisms (GCM) 10K type strain sequencing project: providing services to taxonomists for standard genome sequencing and annotation.</title>
        <authorList>
            <consortium name="The Broad Institute Genomics Platform"/>
            <consortium name="The Broad Institute Genome Sequencing Center for Infectious Disease"/>
            <person name="Wu L."/>
            <person name="Ma J."/>
        </authorList>
    </citation>
    <scope>NUCLEOTIDE SEQUENCE [LARGE SCALE GENOMIC DNA]</scope>
    <source>
        <strain evidence="3 4">JCM 14560</strain>
    </source>
</reference>
<dbReference type="InterPro" id="IPR050345">
    <property type="entry name" value="Aliph_Amidase/BUP"/>
</dbReference>
<accession>A0ABN2Z1M0</accession>
<keyword evidence="4" id="KW-1185">Reference proteome</keyword>
<dbReference type="Proteomes" id="UP001422759">
    <property type="component" value="Unassembled WGS sequence"/>
</dbReference>
<dbReference type="RefSeq" id="WP_344461821.1">
    <property type="nucleotide sequence ID" value="NZ_BAAANT010000005.1"/>
</dbReference>
<dbReference type="CDD" id="cd07197">
    <property type="entry name" value="nitrilase"/>
    <property type="match status" value="1"/>
</dbReference>
<keyword evidence="1 3" id="KW-0378">Hydrolase</keyword>
<dbReference type="InterPro" id="IPR036526">
    <property type="entry name" value="C-N_Hydrolase_sf"/>
</dbReference>
<dbReference type="Pfam" id="PF00795">
    <property type="entry name" value="CN_hydrolase"/>
    <property type="match status" value="1"/>
</dbReference>